<dbReference type="GO" id="GO:0003677">
    <property type="term" value="F:DNA binding"/>
    <property type="evidence" value="ECO:0007669"/>
    <property type="project" value="UniProtKB-KW"/>
</dbReference>
<keyword evidence="5" id="KW-0804">Transcription</keyword>
<gene>
    <name evidence="7" type="primary">ohrR_1</name>
    <name evidence="7" type="ORF">PSET11_01946</name>
</gene>
<keyword evidence="2" id="KW-0963">Cytoplasm</keyword>
<dbReference type="SUPFAM" id="SSF46785">
    <property type="entry name" value="Winged helix' DNA-binding domain"/>
    <property type="match status" value="1"/>
</dbReference>
<evidence type="ECO:0000313" key="7">
    <source>
        <dbReference type="EMBL" id="VDC27633.1"/>
    </source>
</evidence>
<evidence type="ECO:0000313" key="8">
    <source>
        <dbReference type="Proteomes" id="UP000280861"/>
    </source>
</evidence>
<dbReference type="InterPro" id="IPR011991">
    <property type="entry name" value="ArsR-like_HTH"/>
</dbReference>
<keyword evidence="4" id="KW-0238">DNA-binding</keyword>
<evidence type="ECO:0000256" key="4">
    <source>
        <dbReference type="ARBA" id="ARBA00023125"/>
    </source>
</evidence>
<dbReference type="InterPro" id="IPR039422">
    <property type="entry name" value="MarR/SlyA-like"/>
</dbReference>
<proteinExistence type="predicted"/>
<dbReference type="AlphaFoldDB" id="A0A3P5X0N3"/>
<dbReference type="InterPro" id="IPR055166">
    <property type="entry name" value="Transc_reg_Sar_Rot_HTH"/>
</dbReference>
<name>A0A3P5X0N3_9MICC</name>
<accession>A0A3P5X0N3</accession>
<dbReference type="InterPro" id="IPR000835">
    <property type="entry name" value="HTH_MarR-typ"/>
</dbReference>
<evidence type="ECO:0000256" key="5">
    <source>
        <dbReference type="ARBA" id="ARBA00023163"/>
    </source>
</evidence>
<dbReference type="Gene3D" id="1.10.10.10">
    <property type="entry name" value="Winged helix-like DNA-binding domain superfamily/Winged helix DNA-binding domain"/>
    <property type="match status" value="1"/>
</dbReference>
<dbReference type="PANTHER" id="PTHR33164:SF5">
    <property type="entry name" value="ORGANIC HYDROPEROXIDE RESISTANCE TRANSCRIPTIONAL REGULATOR"/>
    <property type="match status" value="1"/>
</dbReference>
<organism evidence="7 8">
    <name type="scientific">Arthrobacter ulcerisalmonis</name>
    <dbReference type="NCBI Taxonomy" id="2483813"/>
    <lineage>
        <taxon>Bacteria</taxon>
        <taxon>Bacillati</taxon>
        <taxon>Actinomycetota</taxon>
        <taxon>Actinomycetes</taxon>
        <taxon>Micrococcales</taxon>
        <taxon>Micrococcaceae</taxon>
        <taxon>Arthrobacter</taxon>
    </lineage>
</organism>
<evidence type="ECO:0000256" key="3">
    <source>
        <dbReference type="ARBA" id="ARBA00023015"/>
    </source>
</evidence>
<protein>
    <submittedName>
        <fullName evidence="7">Organic hydroperoxide resistance transcriptional regulator</fullName>
    </submittedName>
</protein>
<dbReference type="PANTHER" id="PTHR33164">
    <property type="entry name" value="TRANSCRIPTIONAL REGULATOR, MARR FAMILY"/>
    <property type="match status" value="1"/>
</dbReference>
<dbReference type="Pfam" id="PF22381">
    <property type="entry name" value="Staph_reg_Sar_Rot"/>
    <property type="match status" value="1"/>
</dbReference>
<dbReference type="InterPro" id="IPR036388">
    <property type="entry name" value="WH-like_DNA-bd_sf"/>
</dbReference>
<dbReference type="GO" id="GO:0005737">
    <property type="term" value="C:cytoplasm"/>
    <property type="evidence" value="ECO:0007669"/>
    <property type="project" value="UniProtKB-SubCell"/>
</dbReference>
<reference evidence="7 8" key="1">
    <citation type="submission" date="2018-11" db="EMBL/GenBank/DDBJ databases">
        <authorList>
            <person name="Criscuolo A."/>
        </authorList>
    </citation>
    <scope>NUCLEOTIDE SEQUENCE [LARGE SCALE GENOMIC DNA]</scope>
    <source>
        <strain evidence="7">AT11b</strain>
    </source>
</reference>
<dbReference type="GO" id="GO:0003700">
    <property type="term" value="F:DNA-binding transcription factor activity"/>
    <property type="evidence" value="ECO:0007669"/>
    <property type="project" value="InterPro"/>
</dbReference>
<keyword evidence="8" id="KW-1185">Reference proteome</keyword>
<feature type="domain" description="HTH marR-type" evidence="6">
    <location>
        <begin position="14"/>
        <end position="144"/>
    </location>
</feature>
<dbReference type="FunFam" id="1.10.10.10:FF:000163">
    <property type="entry name" value="MarR family transcriptional regulator"/>
    <property type="match status" value="1"/>
</dbReference>
<dbReference type="PROSITE" id="PS50995">
    <property type="entry name" value="HTH_MARR_2"/>
    <property type="match status" value="1"/>
</dbReference>
<keyword evidence="3" id="KW-0805">Transcription regulation</keyword>
<dbReference type="Proteomes" id="UP000280861">
    <property type="component" value="Unassembled WGS sequence"/>
</dbReference>
<dbReference type="GO" id="GO:0006950">
    <property type="term" value="P:response to stress"/>
    <property type="evidence" value="ECO:0007669"/>
    <property type="project" value="TreeGrafter"/>
</dbReference>
<comment type="subcellular location">
    <subcellularLocation>
        <location evidence="1">Cytoplasm</location>
    </subcellularLocation>
</comment>
<dbReference type="SMART" id="SM00347">
    <property type="entry name" value="HTH_MARR"/>
    <property type="match status" value="1"/>
</dbReference>
<evidence type="ECO:0000256" key="1">
    <source>
        <dbReference type="ARBA" id="ARBA00004496"/>
    </source>
</evidence>
<evidence type="ECO:0000256" key="2">
    <source>
        <dbReference type="ARBA" id="ARBA00022490"/>
    </source>
</evidence>
<sequence>MGYSYFMTETPRLDRQVCFALYSASRAATAVYRPVLEDLGLTYPQYLVMLVLWEEQPRGVKELGIELGLDSGTLSPLLKRLEALGLVERRRTGEDERRVAVHLTPAGHQLSAKANAIPRRLAEAAGLTEPELNQLRSTLAKLTAALHAAV</sequence>
<evidence type="ECO:0000259" key="6">
    <source>
        <dbReference type="PROSITE" id="PS50995"/>
    </source>
</evidence>
<dbReference type="InterPro" id="IPR036390">
    <property type="entry name" value="WH_DNA-bd_sf"/>
</dbReference>
<dbReference type="CDD" id="cd00090">
    <property type="entry name" value="HTH_ARSR"/>
    <property type="match status" value="1"/>
</dbReference>
<dbReference type="EMBL" id="UXAU01000026">
    <property type="protein sequence ID" value="VDC27633.1"/>
    <property type="molecule type" value="Genomic_DNA"/>
</dbReference>